<dbReference type="InterPro" id="IPR001494">
    <property type="entry name" value="Importin-beta_N"/>
</dbReference>
<evidence type="ECO:0000313" key="9">
    <source>
        <dbReference type="EMBL" id="GBE61707.1"/>
    </source>
</evidence>
<dbReference type="InterPro" id="IPR044189">
    <property type="entry name" value="XPO4/7-like"/>
</dbReference>
<dbReference type="RefSeq" id="XP_028867950.1">
    <property type="nucleotide sequence ID" value="XM_029012117.1"/>
</dbReference>
<protein>
    <submittedName>
        <fullName evidence="9">Importin-beta N-terminal domain-containing protein</fullName>
    </submittedName>
</protein>
<comment type="subcellular location">
    <subcellularLocation>
        <location evidence="2">Cytoplasm</location>
    </subcellularLocation>
    <subcellularLocation>
        <location evidence="1">Nucleus</location>
    </subcellularLocation>
</comment>
<evidence type="ECO:0000259" key="8">
    <source>
        <dbReference type="PROSITE" id="PS50166"/>
    </source>
</evidence>
<sequence length="1107" mass="124894">MDPKDLEQLELLCQALYGGQPLQQNEAHEVLMPLLRDVQKIPLLRDILAQSANLQALLFASSGLVTLITNHWSHVSDAHKTELREFLLNYLYNRGPEMLKCAPEVLGQFIHLYCRIVKLGWLEEVSNHPVVQHVGQFLSASTQHWIIGLSIYSDLTQEMQPQMGKFVAKLRRGALNFKETVLPKIFSVTVQTLEQFNNGTAIVADSFEETRMLQQILQLCYNCLSFDFMATMPDDTSEEQSTVMIPQSWDILRSDKVPRILFELYAKNSMARPSCAVLCLRCLVVVAALRKSFFNTEAEDLCHINSFMMGTMDIIRNKTGLANEDCYHELCRLLGKINASNQLSQLLQTAAFPMWTEQLHNFTMEALANWQHMPNSKHYLLGVWAHMVVPLGYMRGKAPSVLETNILQITLEFIKSRLAMAEVVATAGDDVEFDNPLDDDILRMEQSDLFSRLCRCQYRAVCSRIIESFQELEKMPMTHNYMAVKEEKVAWLVLLAGAMLNGSSSLRLTGDESNITAVCLQTMNIELVGQVFLNMDASDSKLTECTKLEMSYLHFLTYFKKFFISEHTKGSISGDCRERFAQVPGCPPGTDGAQYLLNRLVDKVFFNLQRRVSNEGVIKKTLNFFSELSSGIDIVHYADRSPHLVVSARLILQCKTLRFALVNHADQGFMFLQVPQYGRYRTMYYSILCKLLLLELSSEDEQGDTVPKFEGFMDHHKLVIDQLWNLNAGMLSSPECRPTIIGLMRDLRGICRSCISVESYQMFFNWIVNAPKQPGKSRLHIMKRIVEACWSDCDVMVPLVKCLAEFLDNRGHRITFDKTSANGILLFKESAGIVMSYGVKLLQMAQAAGGAGRVRPGGSDREAYKKIYKGAAACLQVLDHTLGGDYVNFGVFEVYGDATLDEVLQLAFQLCLVIPIEDLQAYSKSMHPVYSFLDISTKLFMPQLLSLSLDNVAQLVNACMDGLCSYESATSLSAASALDNFVTHVYNERNSTLTGGAPHPARVFLESKLECLHHAMVLIFNLLLSGDSNSAWSVSRPLLGLILLNQNEFTQLPRSLSVNMSEEKQAKLQRCFEALMNGLDTTLSHQNKDTFTKNVYIFSQEARLSFV</sequence>
<keyword evidence="6" id="KW-0653">Protein transport</keyword>
<evidence type="ECO:0000256" key="1">
    <source>
        <dbReference type="ARBA" id="ARBA00004123"/>
    </source>
</evidence>
<dbReference type="GO" id="GO:0005737">
    <property type="term" value="C:cytoplasm"/>
    <property type="evidence" value="ECO:0007669"/>
    <property type="project" value="UniProtKB-SubCell"/>
</dbReference>
<reference evidence="9 10" key="1">
    <citation type="journal article" date="2017" name="BMC Genomics">
        <title>Whole-genome assembly of Babesia ovata and comparative genomics between closely related pathogens.</title>
        <authorList>
            <person name="Yamagishi J."/>
            <person name="Asada M."/>
            <person name="Hakimi H."/>
            <person name="Tanaka T.Q."/>
            <person name="Sugimoto C."/>
            <person name="Kawazu S."/>
        </authorList>
    </citation>
    <scope>NUCLEOTIDE SEQUENCE [LARGE SCALE GENOMIC DNA]</scope>
    <source>
        <strain evidence="9 10">Miyake</strain>
    </source>
</reference>
<evidence type="ECO:0000256" key="2">
    <source>
        <dbReference type="ARBA" id="ARBA00004496"/>
    </source>
</evidence>
<name>A0A2H6KFE3_9APIC</name>
<dbReference type="SUPFAM" id="SSF48371">
    <property type="entry name" value="ARM repeat"/>
    <property type="match status" value="1"/>
</dbReference>
<dbReference type="VEuPathDB" id="PiroplasmaDB:BOVATA_032000"/>
<dbReference type="Pfam" id="PF03810">
    <property type="entry name" value="IBN_N"/>
    <property type="match status" value="1"/>
</dbReference>
<dbReference type="PANTHER" id="PTHR12596">
    <property type="entry name" value="EXPORTIN 4,7-RELATED"/>
    <property type="match status" value="1"/>
</dbReference>
<evidence type="ECO:0000256" key="5">
    <source>
        <dbReference type="ARBA" id="ARBA00022490"/>
    </source>
</evidence>
<dbReference type="AlphaFoldDB" id="A0A2H6KFE3"/>
<evidence type="ECO:0000313" key="10">
    <source>
        <dbReference type="Proteomes" id="UP000236319"/>
    </source>
</evidence>
<dbReference type="Proteomes" id="UP000236319">
    <property type="component" value="Unassembled WGS sequence"/>
</dbReference>
<dbReference type="GO" id="GO:0031267">
    <property type="term" value="F:small GTPase binding"/>
    <property type="evidence" value="ECO:0007669"/>
    <property type="project" value="InterPro"/>
</dbReference>
<keyword evidence="10" id="KW-1185">Reference proteome</keyword>
<comment type="similarity">
    <text evidence="3">Belongs to the exportin family.</text>
</comment>
<keyword evidence="4" id="KW-0813">Transport</keyword>
<dbReference type="Gene3D" id="1.25.10.10">
    <property type="entry name" value="Leucine-rich Repeat Variant"/>
    <property type="match status" value="1"/>
</dbReference>
<evidence type="ECO:0000256" key="7">
    <source>
        <dbReference type="ARBA" id="ARBA00023242"/>
    </source>
</evidence>
<dbReference type="Pfam" id="PF25795">
    <property type="entry name" value="TPR_XPO7"/>
    <property type="match status" value="1"/>
</dbReference>
<accession>A0A2H6KFE3</accession>
<keyword evidence="5" id="KW-0963">Cytoplasm</keyword>
<dbReference type="GO" id="GO:0005049">
    <property type="term" value="F:nuclear export signal receptor activity"/>
    <property type="evidence" value="ECO:0007669"/>
    <property type="project" value="InterPro"/>
</dbReference>
<dbReference type="GO" id="GO:0006611">
    <property type="term" value="P:protein export from nucleus"/>
    <property type="evidence" value="ECO:0007669"/>
    <property type="project" value="TreeGrafter"/>
</dbReference>
<dbReference type="InterPro" id="IPR016024">
    <property type="entry name" value="ARM-type_fold"/>
</dbReference>
<comment type="caution">
    <text evidence="9">The sequence shown here is derived from an EMBL/GenBank/DDBJ whole genome shotgun (WGS) entry which is preliminary data.</text>
</comment>
<dbReference type="EMBL" id="BDSA01000003">
    <property type="protein sequence ID" value="GBE61707.1"/>
    <property type="molecule type" value="Genomic_DNA"/>
</dbReference>
<feature type="domain" description="Importin N-terminal" evidence="8">
    <location>
        <begin position="27"/>
        <end position="93"/>
    </location>
</feature>
<keyword evidence="7" id="KW-0539">Nucleus</keyword>
<gene>
    <name evidence="9" type="ORF">BOVATA_032000</name>
</gene>
<organism evidence="9 10">
    <name type="scientific">Babesia ovata</name>
    <dbReference type="NCBI Taxonomy" id="189622"/>
    <lineage>
        <taxon>Eukaryota</taxon>
        <taxon>Sar</taxon>
        <taxon>Alveolata</taxon>
        <taxon>Apicomplexa</taxon>
        <taxon>Aconoidasida</taxon>
        <taxon>Piroplasmida</taxon>
        <taxon>Babesiidae</taxon>
        <taxon>Babesia</taxon>
    </lineage>
</organism>
<dbReference type="PROSITE" id="PS50166">
    <property type="entry name" value="IMPORTIN_B_NT"/>
    <property type="match status" value="1"/>
</dbReference>
<evidence type="ECO:0000256" key="6">
    <source>
        <dbReference type="ARBA" id="ARBA00022927"/>
    </source>
</evidence>
<proteinExistence type="inferred from homology"/>
<dbReference type="GeneID" id="39875477"/>
<dbReference type="PANTHER" id="PTHR12596:SF2">
    <property type="entry name" value="EXPORTIN-7 ISOFORM X1"/>
    <property type="match status" value="1"/>
</dbReference>
<dbReference type="GO" id="GO:0005643">
    <property type="term" value="C:nuclear pore"/>
    <property type="evidence" value="ECO:0007669"/>
    <property type="project" value="TreeGrafter"/>
</dbReference>
<evidence type="ECO:0000256" key="4">
    <source>
        <dbReference type="ARBA" id="ARBA00022448"/>
    </source>
</evidence>
<evidence type="ECO:0000256" key="3">
    <source>
        <dbReference type="ARBA" id="ARBA00009466"/>
    </source>
</evidence>
<dbReference type="InterPro" id="IPR057947">
    <property type="entry name" value="TPR_XPO7/RBP17"/>
</dbReference>
<dbReference type="InterPro" id="IPR011989">
    <property type="entry name" value="ARM-like"/>
</dbReference>
<dbReference type="OrthoDB" id="244158at2759"/>